<feature type="compositionally biased region" description="Basic and acidic residues" evidence="9">
    <location>
        <begin position="486"/>
        <end position="499"/>
    </location>
</feature>
<feature type="transmembrane region" description="Helical" evidence="10">
    <location>
        <begin position="155"/>
        <end position="173"/>
    </location>
</feature>
<evidence type="ECO:0000256" key="5">
    <source>
        <dbReference type="ARBA" id="ARBA00022989"/>
    </source>
</evidence>
<feature type="domain" description="BRF2-like C-terminal" evidence="11">
    <location>
        <begin position="303"/>
        <end position="426"/>
    </location>
</feature>
<dbReference type="GO" id="GO:0016020">
    <property type="term" value="C:membrane"/>
    <property type="evidence" value="ECO:0007669"/>
    <property type="project" value="UniProtKB-SubCell"/>
</dbReference>
<evidence type="ECO:0000256" key="10">
    <source>
        <dbReference type="SAM" id="Phobius"/>
    </source>
</evidence>
<comment type="caution">
    <text evidence="12">The sequence shown here is derived from an EMBL/GenBank/DDBJ whole genome shotgun (WGS) entry which is preliminary data.</text>
</comment>
<reference evidence="12" key="1">
    <citation type="submission" date="2022-11" db="EMBL/GenBank/DDBJ databases">
        <title>Chromosome-level genome of Pogonophryne albipinna.</title>
        <authorList>
            <person name="Jo E."/>
        </authorList>
    </citation>
    <scope>NUCLEOTIDE SEQUENCE</scope>
    <source>
        <strain evidence="12">SGF0006</strain>
        <tissue evidence="12">Muscle</tissue>
    </source>
</reference>
<gene>
    <name evidence="12" type="ORF">JOQ06_008680</name>
</gene>
<keyword evidence="4" id="KW-0862">Zinc</keyword>
<evidence type="ECO:0000256" key="2">
    <source>
        <dbReference type="ARBA" id="ARBA00022692"/>
    </source>
</evidence>
<accession>A0AAD6AKU8</accession>
<evidence type="ECO:0000256" key="7">
    <source>
        <dbReference type="ARBA" id="ARBA00023136"/>
    </source>
</evidence>
<feature type="region of interest" description="Disordered" evidence="9">
    <location>
        <begin position="440"/>
        <end position="516"/>
    </location>
</feature>
<sequence>MAWFTIPVENLLCRCLCIFITVWLTLLIVFIMVPAVLGISFGIRRLYMRTLLKIFEWATSRMEMGAKEKNQQLYKPCNGIIAKKPPTSLQQDLQELRGSASCPRSEPQFEMADIFFFCRRGVESILDDEVTKRFSSQELDSWNLLTRSNYNFRHISLRLTVIWGLGVLVRYGVLLPLRVTLAVTGIGLLVVLTTLLGFLPNRELRFSLSEKIHLMCHRICVRALTAIITYHNRENKPKNGGICVSNHTTPIDVIILANDGCYSMVGQVHGGLMGMIQRAMVKSSPHIWFERSEVKDRHLVAKRYKISSLHVPDELAENSRDLTKRAVALVELAADTWIVTGRHPTPIMMASIYLSWQSLKPNKHRLKLTLDKFCQMAKVNKLKPAMKRIAEMKEVLCKLGREIPWVREAVTPDNVMQQVEDILNYRFALLRRALRTHEETLQAESEASGEDSLPEEAASSQVSEHGEQNSNAPTAEEYELNAESAQRPRDGNDDPHTEPEGNTGGGESQAPAPNWGKRVLFAPPCVVHPKRRRVERPECKDVTGDEEISDSEIDSYIRTPREAREFALTQKMLSESEKT</sequence>
<evidence type="ECO:0000256" key="1">
    <source>
        <dbReference type="ARBA" id="ARBA00022679"/>
    </source>
</evidence>
<feature type="compositionally biased region" description="Polar residues" evidence="9">
    <location>
        <begin position="458"/>
        <end position="473"/>
    </location>
</feature>
<dbReference type="Pfam" id="PF21886">
    <property type="entry name" value="BRF2-like_C_cyclin_rpt"/>
    <property type="match status" value="1"/>
</dbReference>
<feature type="transmembrane region" description="Helical" evidence="10">
    <location>
        <begin position="20"/>
        <end position="43"/>
    </location>
</feature>
<dbReference type="GO" id="GO:0019432">
    <property type="term" value="P:triglyceride biosynthetic process"/>
    <property type="evidence" value="ECO:0007669"/>
    <property type="project" value="TreeGrafter"/>
</dbReference>
<evidence type="ECO:0000256" key="9">
    <source>
        <dbReference type="SAM" id="MobiDB-lite"/>
    </source>
</evidence>
<keyword evidence="3" id="KW-0863">Zinc-finger</keyword>
<evidence type="ECO:0000313" key="12">
    <source>
        <dbReference type="EMBL" id="KAJ4926507.1"/>
    </source>
</evidence>
<keyword evidence="7 10" id="KW-0472">Membrane</keyword>
<feature type="transmembrane region" description="Helical" evidence="10">
    <location>
        <begin position="179"/>
        <end position="199"/>
    </location>
</feature>
<proteinExistence type="predicted"/>
<dbReference type="GO" id="GO:0004366">
    <property type="term" value="F:glycerol-3-phosphate O-acyltransferase activity"/>
    <property type="evidence" value="ECO:0007669"/>
    <property type="project" value="TreeGrafter"/>
</dbReference>
<dbReference type="AlphaFoldDB" id="A0AAD6AKU8"/>
<evidence type="ECO:0000256" key="6">
    <source>
        <dbReference type="ARBA" id="ARBA00023098"/>
    </source>
</evidence>
<dbReference type="PANTHER" id="PTHR23063:SF37">
    <property type="entry name" value="GLYCEROL-3-PHOSPHATE ACYLTRANSFERASE 4"/>
    <property type="match status" value="1"/>
</dbReference>
<keyword evidence="3" id="KW-0479">Metal-binding</keyword>
<protein>
    <recommendedName>
        <fullName evidence="11">BRF2-like C-terminal domain-containing protein</fullName>
    </recommendedName>
</protein>
<dbReference type="Proteomes" id="UP001219934">
    <property type="component" value="Unassembled WGS sequence"/>
</dbReference>
<keyword evidence="5 10" id="KW-1133">Transmembrane helix</keyword>
<dbReference type="InterPro" id="IPR036915">
    <property type="entry name" value="Cyclin-like_sf"/>
</dbReference>
<evidence type="ECO:0000256" key="8">
    <source>
        <dbReference type="ARBA" id="ARBA00023315"/>
    </source>
</evidence>
<keyword evidence="1" id="KW-0808">Transferase</keyword>
<dbReference type="GO" id="GO:0008270">
    <property type="term" value="F:zinc ion binding"/>
    <property type="evidence" value="ECO:0007669"/>
    <property type="project" value="UniProtKB-KW"/>
</dbReference>
<dbReference type="EMBL" id="JAPTMU010000020">
    <property type="protein sequence ID" value="KAJ4926507.1"/>
    <property type="molecule type" value="Genomic_DNA"/>
</dbReference>
<dbReference type="InterPro" id="IPR054078">
    <property type="entry name" value="BRF2-like_C"/>
</dbReference>
<evidence type="ECO:0000259" key="11">
    <source>
        <dbReference type="Pfam" id="PF21886"/>
    </source>
</evidence>
<dbReference type="PANTHER" id="PTHR23063">
    <property type="entry name" value="PHOSPHOLIPID ACYLTRANSFERASE"/>
    <property type="match status" value="1"/>
</dbReference>
<keyword evidence="6" id="KW-0443">Lipid metabolism</keyword>
<dbReference type="GO" id="GO:0005783">
    <property type="term" value="C:endoplasmic reticulum"/>
    <property type="evidence" value="ECO:0007669"/>
    <property type="project" value="TreeGrafter"/>
</dbReference>
<keyword evidence="8" id="KW-0012">Acyltransferase</keyword>
<dbReference type="SUPFAM" id="SSF47954">
    <property type="entry name" value="Cyclin-like"/>
    <property type="match status" value="1"/>
</dbReference>
<name>A0AAD6AKU8_9TELE</name>
<keyword evidence="13" id="KW-1185">Reference proteome</keyword>
<organism evidence="12 13">
    <name type="scientific">Pogonophryne albipinna</name>
    <dbReference type="NCBI Taxonomy" id="1090488"/>
    <lineage>
        <taxon>Eukaryota</taxon>
        <taxon>Metazoa</taxon>
        <taxon>Chordata</taxon>
        <taxon>Craniata</taxon>
        <taxon>Vertebrata</taxon>
        <taxon>Euteleostomi</taxon>
        <taxon>Actinopterygii</taxon>
        <taxon>Neopterygii</taxon>
        <taxon>Teleostei</taxon>
        <taxon>Neoteleostei</taxon>
        <taxon>Acanthomorphata</taxon>
        <taxon>Eupercaria</taxon>
        <taxon>Perciformes</taxon>
        <taxon>Notothenioidei</taxon>
        <taxon>Pogonophryne</taxon>
    </lineage>
</organism>
<evidence type="ECO:0000313" key="13">
    <source>
        <dbReference type="Proteomes" id="UP001219934"/>
    </source>
</evidence>
<dbReference type="Gene3D" id="1.10.472.10">
    <property type="entry name" value="Cyclin-like"/>
    <property type="match status" value="1"/>
</dbReference>
<evidence type="ECO:0000256" key="3">
    <source>
        <dbReference type="ARBA" id="ARBA00022771"/>
    </source>
</evidence>
<evidence type="ECO:0000256" key="4">
    <source>
        <dbReference type="ARBA" id="ARBA00022833"/>
    </source>
</evidence>
<keyword evidence="2 10" id="KW-0812">Transmembrane</keyword>